<feature type="domain" description="GCVT N-terminal" evidence="3">
    <location>
        <begin position="612"/>
        <end position="881"/>
    </location>
</feature>
<accession>A0A0P0Z9K7</accession>
<dbReference type="NCBIfam" id="TIGR01372">
    <property type="entry name" value="soxA"/>
    <property type="match status" value="1"/>
</dbReference>
<dbReference type="PANTHER" id="PTHR43757:SF2">
    <property type="entry name" value="AMINOMETHYLTRANSFERASE, MITOCHONDRIAL"/>
    <property type="match status" value="1"/>
</dbReference>
<dbReference type="InterPro" id="IPR041117">
    <property type="entry name" value="SoxA_A3"/>
</dbReference>
<dbReference type="InterPro" id="IPR023753">
    <property type="entry name" value="FAD/NAD-binding_dom"/>
</dbReference>
<feature type="domain" description="FAD/NAD(P)-binding" evidence="4">
    <location>
        <begin position="176"/>
        <end position="437"/>
    </location>
</feature>
<dbReference type="InterPro" id="IPR013977">
    <property type="entry name" value="GcvT_C"/>
</dbReference>
<keyword evidence="2" id="KW-0560">Oxidoreductase</keyword>
<dbReference type="InterPro" id="IPR042204">
    <property type="entry name" value="2Fe-2S-bd_N"/>
</dbReference>
<dbReference type="InterPro" id="IPR006277">
    <property type="entry name" value="Sarcosine_oxidase_asu"/>
</dbReference>
<protein>
    <submittedName>
        <fullName evidence="7">Sarcosine oxidase, alpha subunit</fullName>
    </submittedName>
</protein>
<dbReference type="InterPro" id="IPR027266">
    <property type="entry name" value="TrmE/GcvT-like"/>
</dbReference>
<sequence>MSQPFRRSSGGHIDRTQPITVSFNGKTLHGYRGDTIASMLIASGSHLAGRSFKYHRPRGILSHGSDEPNALLSVDWRPEKGEGRRDPNNRASVVEARSGLKTATQNHWPSLETDIGAVNDLLSPVFVAGFYYKTFMWPRKFWDKVYEPFIRKAAGLGDAPEVPDADRYANRHAHADILVVGAGPAGLSAALAASEDGSKRVILADEGFKLGGALLNDVTSEIDGKPAAVWVEEMVAQLDARENVIVLPRTTVFGYYNHNHIAMVERVADHRDNAPDGLARERLWQVRASKVIIAAGSHERPLVFENNDRPGIMLAESARAFINRYAVLPGKSLVVATCGASAYRTALDAKAAGMDVKIVDIRLGEDCGPELAEARSAGIDVLTGHTVVKALGTKRVTGVVVAPLGNDGSVGTRRTLTCDCVAMSGGWTPSVHLFSQSRGKLAFDASLDAFLPGQSAQEEVSAGACHGIYDLSEIIADGYKAGGSDTSVSATATFTGFQPVRVLPTDADPKKVKAFIDFQNDVTAKDIKLAVREGFESIEHVKRYTTTGMATDQGKTSNMNALGLVAGLLDRPLPAIGTTTFRPPYTPVTFGALVGPSREDRFEPVRTTAIDPWAVANGAEFEPVGQWRRAHYFPKAGEDMHAAVARECKAVRTSVGIFDASTLGKIEVVGPDAAEFMNRIYTNAWAKLKVGGCRYGLMLGENGFVMDDGVVARLAEDRFHVTTTTGGAPRVFQHMEDYLQTEWPDLDVFITSITEQWAAIAVQGPNARKVVEPFVSDIDMSEGAFPHMAVREGFICGVPTRLFRVSFTGETGFEVNVPVDYAEAVWKTLYEEGRKYDITPYGTETMHVLRCEMGFIIVGQETDGTATPDDVGLSGLVSKKKPDFVGMRSLARPDMLLPDRKQLVGILAKDPNEVLEEGAQVVEDPSLPVPVPMIGHVTSSYFSSNCGRSIAMAMIKGGRARIDQTVWVTTPKGFTEATISTSVFHTVQGEKVDA</sequence>
<dbReference type="SUPFAM" id="SSF51905">
    <property type="entry name" value="FAD/NAD(P)-binding domain"/>
    <property type="match status" value="1"/>
</dbReference>
<dbReference type="Pfam" id="PF01571">
    <property type="entry name" value="GCV_T"/>
    <property type="match status" value="1"/>
</dbReference>
<dbReference type="InterPro" id="IPR028896">
    <property type="entry name" value="GcvT/YgfZ/DmdA"/>
</dbReference>
<evidence type="ECO:0000313" key="7">
    <source>
        <dbReference type="EMBL" id="BAT31400.1"/>
    </source>
</evidence>
<name>A0A0P0Z9K7_9HYPH</name>
<comment type="similarity">
    <text evidence="1">Belongs to the GcvT family.</text>
</comment>
<dbReference type="GO" id="GO:0008115">
    <property type="term" value="F:sarcosine oxidase activity"/>
    <property type="evidence" value="ECO:0007669"/>
    <property type="project" value="InterPro"/>
</dbReference>
<dbReference type="InterPro" id="IPR006222">
    <property type="entry name" value="GCVT_N"/>
</dbReference>
<dbReference type="GO" id="GO:0046653">
    <property type="term" value="P:tetrahydrofolate metabolic process"/>
    <property type="evidence" value="ECO:0007669"/>
    <property type="project" value="InterPro"/>
</dbReference>
<dbReference type="Pfam" id="PF08669">
    <property type="entry name" value="GCV_T_C"/>
    <property type="match status" value="1"/>
</dbReference>
<dbReference type="InterPro" id="IPR029043">
    <property type="entry name" value="GcvT/YgfZ_C"/>
</dbReference>
<evidence type="ECO:0000259" key="3">
    <source>
        <dbReference type="Pfam" id="PF01571"/>
    </source>
</evidence>
<feature type="domain" description="Aminomethyltransferase C-terminal" evidence="5">
    <location>
        <begin position="901"/>
        <end position="984"/>
    </location>
</feature>
<dbReference type="Pfam" id="PF07992">
    <property type="entry name" value="Pyr_redox_2"/>
    <property type="match status" value="1"/>
</dbReference>
<evidence type="ECO:0000259" key="4">
    <source>
        <dbReference type="Pfam" id="PF07992"/>
    </source>
</evidence>
<reference evidence="7" key="1">
    <citation type="journal article" date="2015" name="Proc. Natl. Acad. Sci. U.S.A.">
        <title>Bacterial clade with the ribosomal RNA operon on a small plasmid rather than the chromosome.</title>
        <authorList>
            <person name="Anda M."/>
            <person name="Ohtsubo Y."/>
            <person name="Okubo T."/>
            <person name="Sugawara M."/>
            <person name="Nagata Y."/>
            <person name="Tsuda M."/>
            <person name="Minamisawa K."/>
            <person name="Mitsui H."/>
        </authorList>
    </citation>
    <scope>NUCLEOTIDE SEQUENCE</scope>
    <source>
        <strain evidence="7">DSM 15513</strain>
    </source>
</reference>
<dbReference type="PIRSF" id="PIRSF037980">
    <property type="entry name" value="SoxA"/>
    <property type="match status" value="1"/>
</dbReference>
<dbReference type="Pfam" id="PF13510">
    <property type="entry name" value="Fer2_4"/>
    <property type="match status" value="1"/>
</dbReference>
<dbReference type="PRINTS" id="PR00368">
    <property type="entry name" value="FADPNR"/>
</dbReference>
<dbReference type="SUPFAM" id="SSF103025">
    <property type="entry name" value="Folate-binding domain"/>
    <property type="match status" value="1"/>
</dbReference>
<dbReference type="EMBL" id="LC066397">
    <property type="protein sequence ID" value="BAT31400.1"/>
    <property type="molecule type" value="Genomic_DNA"/>
</dbReference>
<evidence type="ECO:0000259" key="5">
    <source>
        <dbReference type="Pfam" id="PF08669"/>
    </source>
</evidence>
<evidence type="ECO:0000256" key="2">
    <source>
        <dbReference type="ARBA" id="ARBA00023002"/>
    </source>
</evidence>
<dbReference type="Gene3D" id="3.10.20.440">
    <property type="entry name" value="2Fe-2S iron-sulphur cluster binding domain, sarcosine oxidase, alpha subunit, N-terminal domain"/>
    <property type="match status" value="1"/>
</dbReference>
<dbReference type="InterPro" id="IPR036188">
    <property type="entry name" value="FAD/NAD-bd_sf"/>
</dbReference>
<dbReference type="SUPFAM" id="SSF101790">
    <property type="entry name" value="Aminomethyltransferase beta-barrel domain"/>
    <property type="match status" value="1"/>
</dbReference>
<dbReference type="InterPro" id="IPR041854">
    <property type="entry name" value="BFD-like_2Fe2S-bd_dom_sf"/>
</dbReference>
<evidence type="ECO:0000256" key="1">
    <source>
        <dbReference type="ARBA" id="ARBA00008609"/>
    </source>
</evidence>
<dbReference type="AlphaFoldDB" id="A0A0P0Z9K7"/>
<dbReference type="OrthoDB" id="5287468at2"/>
<dbReference type="Gene3D" id="3.30.1360.120">
    <property type="entry name" value="Probable tRNA modification gtpase trme, domain 1"/>
    <property type="match status" value="1"/>
</dbReference>
<dbReference type="PRINTS" id="PR00411">
    <property type="entry name" value="PNDRDTASEI"/>
</dbReference>
<dbReference type="Gene3D" id="1.10.10.1100">
    <property type="entry name" value="BFD-like [2Fe-2S]-binding domain"/>
    <property type="match status" value="1"/>
</dbReference>
<dbReference type="RefSeq" id="WP_007065949.1">
    <property type="nucleotide sequence ID" value="NZ_BBWO01000005.1"/>
</dbReference>
<proteinExistence type="inferred from homology"/>
<feature type="domain" description="SoxA A3" evidence="6">
    <location>
        <begin position="513"/>
        <end position="593"/>
    </location>
</feature>
<dbReference type="PANTHER" id="PTHR43757">
    <property type="entry name" value="AMINOMETHYLTRANSFERASE"/>
    <property type="match status" value="1"/>
</dbReference>
<organism evidence="7">
    <name type="scientific">Fulvimarina pelagi</name>
    <dbReference type="NCBI Taxonomy" id="217511"/>
    <lineage>
        <taxon>Bacteria</taxon>
        <taxon>Pseudomonadati</taxon>
        <taxon>Pseudomonadota</taxon>
        <taxon>Alphaproteobacteria</taxon>
        <taxon>Hyphomicrobiales</taxon>
        <taxon>Aurantimonadaceae</taxon>
        <taxon>Fulvimarina</taxon>
    </lineage>
</organism>
<evidence type="ECO:0000259" key="6">
    <source>
        <dbReference type="Pfam" id="PF17806"/>
    </source>
</evidence>
<dbReference type="Pfam" id="PF17806">
    <property type="entry name" value="SO_alpha_A3"/>
    <property type="match status" value="1"/>
</dbReference>
<dbReference type="Gene3D" id="3.50.50.60">
    <property type="entry name" value="FAD/NAD(P)-binding domain"/>
    <property type="match status" value="1"/>
</dbReference>